<proteinExistence type="predicted"/>
<evidence type="ECO:0000256" key="3">
    <source>
        <dbReference type="ARBA" id="ARBA00023163"/>
    </source>
</evidence>
<protein>
    <recommendedName>
        <fullName evidence="5">Response regulatory domain-containing protein</fullName>
    </recommendedName>
</protein>
<dbReference type="InterPro" id="IPR045279">
    <property type="entry name" value="ARR-like"/>
</dbReference>
<dbReference type="PANTHER" id="PTHR43874:SF19">
    <property type="entry name" value="RESPONSE REGULATOR 23-RELATED"/>
    <property type="match status" value="1"/>
</dbReference>
<dbReference type="Pfam" id="PF00072">
    <property type="entry name" value="Response_reg"/>
    <property type="match status" value="1"/>
</dbReference>
<keyword evidence="4" id="KW-0812">Transmembrane</keyword>
<evidence type="ECO:0000256" key="4">
    <source>
        <dbReference type="SAM" id="Phobius"/>
    </source>
</evidence>
<keyword evidence="3" id="KW-0804">Transcription</keyword>
<keyword evidence="1" id="KW-0902">Two-component regulatory system</keyword>
<dbReference type="AlphaFoldDB" id="A0AAE1S5Q1"/>
<evidence type="ECO:0000313" key="6">
    <source>
        <dbReference type="EMBL" id="KAK4363379.1"/>
    </source>
</evidence>
<keyword evidence="2" id="KW-0805">Transcription regulation</keyword>
<sequence>MSKTGLGLDSKPDPITEVQWASLTGPTVGPASRLSLLGTAVPDVPHDKSPGHSWMANEGNLKSSWRPAVWVRTLVGAICSFLGLINTVVTVKNAEDALRILRTRDERFDLVLTDVYMPEMNGFELQQVEEEGFLTNKVEVYLHTSSCSNHPPKIQGVTRDPILGNGFTVPLAGSDISIKISYEGKGKGTKRLLTQMVVKITYIR</sequence>
<accession>A0AAE1S5Q1</accession>
<evidence type="ECO:0000313" key="7">
    <source>
        <dbReference type="Proteomes" id="UP001291623"/>
    </source>
</evidence>
<dbReference type="InterPro" id="IPR011006">
    <property type="entry name" value="CheY-like_superfamily"/>
</dbReference>
<evidence type="ECO:0000256" key="1">
    <source>
        <dbReference type="ARBA" id="ARBA00023012"/>
    </source>
</evidence>
<dbReference type="InterPro" id="IPR001789">
    <property type="entry name" value="Sig_transdc_resp-reg_receiver"/>
</dbReference>
<feature type="transmembrane region" description="Helical" evidence="4">
    <location>
        <begin position="69"/>
        <end position="89"/>
    </location>
</feature>
<dbReference type="SUPFAM" id="SSF52172">
    <property type="entry name" value="CheY-like"/>
    <property type="match status" value="1"/>
</dbReference>
<evidence type="ECO:0000256" key="2">
    <source>
        <dbReference type="ARBA" id="ARBA00023015"/>
    </source>
</evidence>
<feature type="domain" description="Response regulatory" evidence="5">
    <location>
        <begin position="83"/>
        <end position="127"/>
    </location>
</feature>
<dbReference type="GO" id="GO:0000160">
    <property type="term" value="P:phosphorelay signal transduction system"/>
    <property type="evidence" value="ECO:0007669"/>
    <property type="project" value="UniProtKB-KW"/>
</dbReference>
<name>A0AAE1S5Q1_9SOLA</name>
<keyword evidence="7" id="KW-1185">Reference proteome</keyword>
<comment type="caution">
    <text evidence="6">The sequence shown here is derived from an EMBL/GenBank/DDBJ whole genome shotgun (WGS) entry which is preliminary data.</text>
</comment>
<dbReference type="Proteomes" id="UP001291623">
    <property type="component" value="Unassembled WGS sequence"/>
</dbReference>
<reference evidence="6" key="1">
    <citation type="submission" date="2023-12" db="EMBL/GenBank/DDBJ databases">
        <title>Genome assembly of Anisodus tanguticus.</title>
        <authorList>
            <person name="Wang Y.-J."/>
        </authorList>
    </citation>
    <scope>NUCLEOTIDE SEQUENCE</scope>
    <source>
        <strain evidence="6">KB-2021</strain>
        <tissue evidence="6">Leaf</tissue>
    </source>
</reference>
<gene>
    <name evidence="6" type="ORF">RND71_018620</name>
</gene>
<keyword evidence="4" id="KW-1133">Transmembrane helix</keyword>
<dbReference type="GO" id="GO:0009736">
    <property type="term" value="P:cytokinin-activated signaling pathway"/>
    <property type="evidence" value="ECO:0007669"/>
    <property type="project" value="InterPro"/>
</dbReference>
<organism evidence="6 7">
    <name type="scientific">Anisodus tanguticus</name>
    <dbReference type="NCBI Taxonomy" id="243964"/>
    <lineage>
        <taxon>Eukaryota</taxon>
        <taxon>Viridiplantae</taxon>
        <taxon>Streptophyta</taxon>
        <taxon>Embryophyta</taxon>
        <taxon>Tracheophyta</taxon>
        <taxon>Spermatophyta</taxon>
        <taxon>Magnoliopsida</taxon>
        <taxon>eudicotyledons</taxon>
        <taxon>Gunneridae</taxon>
        <taxon>Pentapetalae</taxon>
        <taxon>asterids</taxon>
        <taxon>lamiids</taxon>
        <taxon>Solanales</taxon>
        <taxon>Solanaceae</taxon>
        <taxon>Solanoideae</taxon>
        <taxon>Hyoscyameae</taxon>
        <taxon>Anisodus</taxon>
    </lineage>
</organism>
<dbReference type="PANTHER" id="PTHR43874">
    <property type="entry name" value="TWO-COMPONENT RESPONSE REGULATOR"/>
    <property type="match status" value="1"/>
</dbReference>
<keyword evidence="4" id="KW-0472">Membrane</keyword>
<evidence type="ECO:0000259" key="5">
    <source>
        <dbReference type="Pfam" id="PF00072"/>
    </source>
</evidence>
<dbReference type="EMBL" id="JAVYJV010000009">
    <property type="protein sequence ID" value="KAK4363379.1"/>
    <property type="molecule type" value="Genomic_DNA"/>
</dbReference>
<dbReference type="Gene3D" id="3.40.50.2300">
    <property type="match status" value="1"/>
</dbReference>